<accession>A0ABQ9H805</accession>
<evidence type="ECO:0000313" key="1">
    <source>
        <dbReference type="EMBL" id="KAJ8880434.1"/>
    </source>
</evidence>
<organism evidence="1 2">
    <name type="scientific">Dryococelus australis</name>
    <dbReference type="NCBI Taxonomy" id="614101"/>
    <lineage>
        <taxon>Eukaryota</taxon>
        <taxon>Metazoa</taxon>
        <taxon>Ecdysozoa</taxon>
        <taxon>Arthropoda</taxon>
        <taxon>Hexapoda</taxon>
        <taxon>Insecta</taxon>
        <taxon>Pterygota</taxon>
        <taxon>Neoptera</taxon>
        <taxon>Polyneoptera</taxon>
        <taxon>Phasmatodea</taxon>
        <taxon>Verophasmatodea</taxon>
        <taxon>Anareolatae</taxon>
        <taxon>Phasmatidae</taxon>
        <taxon>Eurycanthinae</taxon>
        <taxon>Dryococelus</taxon>
    </lineage>
</organism>
<comment type="caution">
    <text evidence="1">The sequence shown here is derived from an EMBL/GenBank/DDBJ whole genome shotgun (WGS) entry which is preliminary data.</text>
</comment>
<reference evidence="1 2" key="1">
    <citation type="submission" date="2023-02" db="EMBL/GenBank/DDBJ databases">
        <title>LHISI_Scaffold_Assembly.</title>
        <authorList>
            <person name="Stuart O.P."/>
            <person name="Cleave R."/>
            <person name="Magrath M.J.L."/>
            <person name="Mikheyev A.S."/>
        </authorList>
    </citation>
    <scope>NUCLEOTIDE SEQUENCE [LARGE SCALE GENOMIC DNA]</scope>
    <source>
        <strain evidence="1">Daus_M_001</strain>
        <tissue evidence="1">Leg muscle</tissue>
    </source>
</reference>
<dbReference type="EMBL" id="JARBHB010000006">
    <property type="protein sequence ID" value="KAJ8880434.1"/>
    <property type="molecule type" value="Genomic_DNA"/>
</dbReference>
<sequence>MESVARDPPWQAAACQFQFYRPVKASDPNQKVSPVGRLSKLCVSLFYRLVKASNLNQGNTAAGWLRHAAACQFWFYWPVKASDPNGGVAAASHLKQAAACKFQFYQLVKASDPNQRVAAAIRLRQAILIREYQQPAGYGKQWHVNSRYNGQLRQAFQFRVLRQVNASYPNPGVVAASLLRQAAECKFQFYGSVKTSDPIQGVAAARLLRRASAFKFAVEPASIAQGYSGRPAVEVARARAPAHLQQTLSSPVALGIASKSFSLVKLQCPLEKVTFRQTGRIAVFEYLPTYLKLNEDIRDCLPCKEYFLGCSSVPDTPHHTPRCARPRARLLHTSCTYIRRPHDARPPHARFLLASCTCRICTPRASVPLTSTTRDEEANPEHKCMQCEITSVTTASKPKCLCFRRQCPWKRFGRTMQQAYCLQMHNLKRDDGNIPYGDIRKVLEEANYPVYINDELHIPHRNEHFVLSPMNAVQAAGRDV</sequence>
<keyword evidence="2" id="KW-1185">Reference proteome</keyword>
<evidence type="ECO:0000313" key="2">
    <source>
        <dbReference type="Proteomes" id="UP001159363"/>
    </source>
</evidence>
<protein>
    <submittedName>
        <fullName evidence="1">Uncharacterized protein</fullName>
    </submittedName>
</protein>
<name>A0ABQ9H805_9NEOP</name>
<dbReference type="Proteomes" id="UP001159363">
    <property type="component" value="Chromosome 5"/>
</dbReference>
<gene>
    <name evidence="1" type="ORF">PR048_016903</name>
</gene>
<proteinExistence type="predicted"/>